<gene>
    <name evidence="1" type="ORF">QFC20_002985</name>
</gene>
<sequence>MAPEDLEFVSTPTRMSFSEGQDELVLGSLVPESERTISNSGSPFVSEETPRAARRLSKDHHTDVRQSNSSNFAGSSSSGAVAALQLGDVISSNSSEPGPSTHYRSKPLPPIPPYSLSPPVTTWTDPIVKSGYSSLGETAVEATKHRPPPLQIPNPSTLGMPLCSSYPVSGANVTGTRRRASAAAQPPSSYKGKERAPLSTSELAIDDLSALSETHLADDPIISRSDGRRKSYHGMEGFSSGSFRRGSITRSSAGKNGPPPAHSAHFAPHHHHSSVTQGHPSMDPSWSISEDEATSTNPSRRRRAMTLEQDSPIKQRNGSLDARRRSVDQARHIVVTGDVHIAPGWLPPGALPAVNPAGLASFELTAESQYDALGGIDLDRMASPVRVIRVPGGVAVSRSESAIQTEELPAGKSDPFARRESTHSNHPHQPYTWRNPSDAMFTLQSVSTIAAGVPLVSPAPSQRGLSAVGGDFFSSKVLLPAGSLGLTDEIAGHAHDSVPPLDIDLSALKILTSGSSHGNETGGVISSPSQLPPGLEQSGFVDQRMSMPSMTETSSGAGSAEVLLSSASTSLSRSTKNGKDGKDREKEHTAGEIQIVHDDNFGISEQLSWALENRMETKRKRVDKRKYILVELVETEMAYSDHLRDLVHIYLPQLAALSIVTPAQHAAIGRNLKEMLYFHEQLSNRMVDVLKEEGLGTNTITIPGMDEGVRVERIARKIAAVFVEDASGFDMYDKYCSGAAAAMNIIRNVQHRPEWTAFEKRCRIVIATRSNTTLQQVLAEDNPNFQPSLMPPPTVSTMPSRLMLRDLLILPVQRICRYPLVLSALLSSATPPSPLREGFFSFHSELDVGVDVDRAMAVMQNSASRANVANQRSTILARTATIAGRLDYHPIVTRNLLSNHGPCVLSGALDALYHHPTAAPLQSTVKVRYMGAFLYYGFLILAKIKKADHYEIKHYLPLQMFEMVDVTEGFLPHSIRLTFRDHHLELAAACAEEKDVWAAAMCEARDNATISPFDLPCSIGYGVGRSRRESTYLPGESAPVSATSPKRYSMTAADFSIHAGSAYTSEPMEDYGREVLESPRSPTMPASPMRREGIPLQTPSRILMRRASPLYRVSIDSNLQDIFSDECNIARASGKQLGSQSFGIIPSPASASAPGTLRNRLSMKESSVLRRRRSYVDVHSSPSTETLTSSNSTVTGAFGRTVSGYGNNMASSFKRGFSISSQDGNKSKKRLSAGSVEMLCHTASEVNTAATERPISLADAWPSPPPRNRRTLSDDGLKMATIQTAQAKIPVSSESGNRARSQKDIARRRSMQNLTSILKPRHSRANSVPVSPILDVSGLSGSETDHDAAKIGAPESVTSGTTTPSHIGDYTTNPIDVDVYALGAGLTNVLRAPASKAGLLTRTMSFKRSTSGFFSGDMVFPGSRRNSIDQSKAIVTNALASSPSDAKPSLPSVPGSPTGSLRKISAPFSTSTPTSGEAIYASTTTPMSSLSSSPEDRTSSSSVKYPASTTSDIASTNTSDLEDASHNGASSQAVAPKRRRSVRFFHRLNQFTSLSGSNSNADK</sequence>
<organism evidence="1 2">
    <name type="scientific">Naganishia adeliensis</name>
    <dbReference type="NCBI Taxonomy" id="92952"/>
    <lineage>
        <taxon>Eukaryota</taxon>
        <taxon>Fungi</taxon>
        <taxon>Dikarya</taxon>
        <taxon>Basidiomycota</taxon>
        <taxon>Agaricomycotina</taxon>
        <taxon>Tremellomycetes</taxon>
        <taxon>Filobasidiales</taxon>
        <taxon>Filobasidiaceae</taxon>
        <taxon>Naganishia</taxon>
    </lineage>
</organism>
<name>A0ACC2WG55_9TREE</name>
<evidence type="ECO:0000313" key="2">
    <source>
        <dbReference type="Proteomes" id="UP001230649"/>
    </source>
</evidence>
<proteinExistence type="predicted"/>
<reference evidence="1" key="1">
    <citation type="submission" date="2023-04" db="EMBL/GenBank/DDBJ databases">
        <title>Draft Genome sequencing of Naganishia species isolated from polar environments using Oxford Nanopore Technology.</title>
        <authorList>
            <person name="Leo P."/>
            <person name="Venkateswaran K."/>
        </authorList>
    </citation>
    <scope>NUCLEOTIDE SEQUENCE</scope>
    <source>
        <strain evidence="1">MNA-CCFEE 5262</strain>
    </source>
</reference>
<accession>A0ACC2WG55</accession>
<dbReference type="EMBL" id="JASBWS010000024">
    <property type="protein sequence ID" value="KAJ9110388.1"/>
    <property type="molecule type" value="Genomic_DNA"/>
</dbReference>
<evidence type="ECO:0000313" key="1">
    <source>
        <dbReference type="EMBL" id="KAJ9110388.1"/>
    </source>
</evidence>
<dbReference type="Proteomes" id="UP001230649">
    <property type="component" value="Unassembled WGS sequence"/>
</dbReference>
<keyword evidence="2" id="KW-1185">Reference proteome</keyword>
<protein>
    <submittedName>
        <fullName evidence="1">Uncharacterized protein</fullName>
    </submittedName>
</protein>
<comment type="caution">
    <text evidence="1">The sequence shown here is derived from an EMBL/GenBank/DDBJ whole genome shotgun (WGS) entry which is preliminary data.</text>
</comment>